<reference evidence="3 4" key="1">
    <citation type="journal article" date="2024" name="J. Plant Pathol.">
        <title>Sequence and assembly of the genome of Seiridium unicorne, isolate CBS 538.82, causal agent of cypress canker disease.</title>
        <authorList>
            <person name="Scali E."/>
            <person name="Rocca G.D."/>
            <person name="Danti R."/>
            <person name="Garbelotto M."/>
            <person name="Barberini S."/>
            <person name="Baroncelli R."/>
            <person name="Emiliani G."/>
        </authorList>
    </citation>
    <scope>NUCLEOTIDE SEQUENCE [LARGE SCALE GENOMIC DNA]</scope>
    <source>
        <strain evidence="3 4">BM-138-508</strain>
    </source>
</reference>
<evidence type="ECO:0000256" key="1">
    <source>
        <dbReference type="ARBA" id="ARBA00023002"/>
    </source>
</evidence>
<dbReference type="Pfam" id="PF00248">
    <property type="entry name" value="Aldo_ket_red"/>
    <property type="match status" value="1"/>
</dbReference>
<evidence type="ECO:0000313" key="3">
    <source>
        <dbReference type="EMBL" id="KAK9425233.1"/>
    </source>
</evidence>
<dbReference type="SUPFAM" id="SSF51430">
    <property type="entry name" value="NAD(P)-linked oxidoreductase"/>
    <property type="match status" value="1"/>
</dbReference>
<dbReference type="PRINTS" id="PR00069">
    <property type="entry name" value="ALDKETRDTASE"/>
</dbReference>
<sequence length="341" mass="37640">MTSLSLRALGRALGRDGPKVNSIGFGAMSIGGVYGPAGTDKERFELLDRAHELGNTFWDTADMYADSEDVIGKWFKKTGKRNDIFLATKFGLVPEDGRLVIKSFPEYVKAACERSLARLGVDVIDLYYCHRVDGKTPIEKTIEAMVELKKQGKIKYLGLSEVSSQTLRRAHAVHPISALQIEYSPFALDIEDPKIGLLETCRELGIATVAYSPMGRGLLTGVKTYRDVAADPFLSTLPKMSKENFPKILELVDKIKDLAGKKGCTPAQLTLAWVMAQGDDFIPIPGTRRPKYLEENFKAQEVVLGREEVQELREAANRTQVPGARYPEAFGPFVLGDTPAL</sequence>
<dbReference type="PANTHER" id="PTHR43625">
    <property type="entry name" value="AFLATOXIN B1 ALDEHYDE REDUCTASE"/>
    <property type="match status" value="1"/>
</dbReference>
<keyword evidence="1" id="KW-0560">Oxidoreductase</keyword>
<name>A0ABR2VF17_9PEZI</name>
<evidence type="ECO:0000313" key="4">
    <source>
        <dbReference type="Proteomes" id="UP001408356"/>
    </source>
</evidence>
<dbReference type="InterPro" id="IPR020471">
    <property type="entry name" value="AKR"/>
</dbReference>
<dbReference type="InterPro" id="IPR023210">
    <property type="entry name" value="NADP_OxRdtase_dom"/>
</dbReference>
<dbReference type="Proteomes" id="UP001408356">
    <property type="component" value="Unassembled WGS sequence"/>
</dbReference>
<feature type="domain" description="NADP-dependent oxidoreductase" evidence="2">
    <location>
        <begin position="23"/>
        <end position="315"/>
    </location>
</feature>
<proteinExistence type="predicted"/>
<accession>A0ABR2VF17</accession>
<keyword evidence="4" id="KW-1185">Reference proteome</keyword>
<protein>
    <submittedName>
        <fullName evidence="3">NADP-dependent oxidoreductase domain-containing protein</fullName>
    </submittedName>
</protein>
<gene>
    <name evidence="3" type="ORF">SUNI508_13216</name>
</gene>
<dbReference type="InterPro" id="IPR050791">
    <property type="entry name" value="Aldo-Keto_reductase"/>
</dbReference>
<dbReference type="EMBL" id="JARVKF010000023">
    <property type="protein sequence ID" value="KAK9425233.1"/>
    <property type="molecule type" value="Genomic_DNA"/>
</dbReference>
<evidence type="ECO:0000259" key="2">
    <source>
        <dbReference type="Pfam" id="PF00248"/>
    </source>
</evidence>
<dbReference type="Gene3D" id="3.20.20.100">
    <property type="entry name" value="NADP-dependent oxidoreductase domain"/>
    <property type="match status" value="1"/>
</dbReference>
<organism evidence="3 4">
    <name type="scientific">Seiridium unicorne</name>
    <dbReference type="NCBI Taxonomy" id="138068"/>
    <lineage>
        <taxon>Eukaryota</taxon>
        <taxon>Fungi</taxon>
        <taxon>Dikarya</taxon>
        <taxon>Ascomycota</taxon>
        <taxon>Pezizomycotina</taxon>
        <taxon>Sordariomycetes</taxon>
        <taxon>Xylariomycetidae</taxon>
        <taxon>Amphisphaeriales</taxon>
        <taxon>Sporocadaceae</taxon>
        <taxon>Seiridium</taxon>
    </lineage>
</organism>
<dbReference type="PANTHER" id="PTHR43625:SF40">
    <property type="entry name" value="ALDO-KETO REDUCTASE YAKC [NADP(+)]"/>
    <property type="match status" value="1"/>
</dbReference>
<comment type="caution">
    <text evidence="3">The sequence shown here is derived from an EMBL/GenBank/DDBJ whole genome shotgun (WGS) entry which is preliminary data.</text>
</comment>
<dbReference type="InterPro" id="IPR036812">
    <property type="entry name" value="NAD(P)_OxRdtase_dom_sf"/>
</dbReference>